<evidence type="ECO:0000313" key="4">
    <source>
        <dbReference type="Proteomes" id="UP000727490"/>
    </source>
</evidence>
<feature type="chain" id="PRO_5037305633" evidence="1">
    <location>
        <begin position="20"/>
        <end position="345"/>
    </location>
</feature>
<dbReference type="CDD" id="cd12967">
    <property type="entry name" value="CBM_SusE-F_like_u1"/>
    <property type="match status" value="1"/>
</dbReference>
<dbReference type="Proteomes" id="UP000727490">
    <property type="component" value="Unassembled WGS sequence"/>
</dbReference>
<evidence type="ECO:0000256" key="1">
    <source>
        <dbReference type="SAM" id="SignalP"/>
    </source>
</evidence>
<comment type="caution">
    <text evidence="3">The sequence shown here is derived from an EMBL/GenBank/DDBJ whole genome shotgun (WGS) entry which is preliminary data.</text>
</comment>
<dbReference type="EMBL" id="RPHB01000008">
    <property type="protein sequence ID" value="MBW3469366.1"/>
    <property type="molecule type" value="Genomic_DNA"/>
</dbReference>
<sequence>MKNLNILFLLLLGAVAVWSCTEEERTVISDNPGIPVLNSPASGQSIVLSEETGSQDLVFSFDPADFGYSAAVSYTVQLAESGTSFQNPLDVGTSNGSDISISEASLNQRLIGRGYDPDESIQMDVRVRASVGDAVEPVFSSVSNISVTPFSEALVFAKMFVPGDYQGWSPENENTVIYSVNNDNIFEGYVHILGGSGAFKVTEEPNWDINYGGANGTLERDGPDFVISEPFGTFRLKVDLNSLTYEIGTRRRWGIIGDATPLGWDGDTPMDFDSDENVLTITIDLVEGNFKFRAEDWAFNYGDTGLDGILDPDGADIPISEDGNYTITMDWKVPGEISYEVVKND</sequence>
<feature type="domain" description="SusE outer membrane protein" evidence="2">
    <location>
        <begin position="23"/>
        <end position="128"/>
    </location>
</feature>
<keyword evidence="4" id="KW-1185">Reference proteome</keyword>
<feature type="signal peptide" evidence="1">
    <location>
        <begin position="1"/>
        <end position="19"/>
    </location>
</feature>
<dbReference type="Pfam" id="PF14292">
    <property type="entry name" value="SusE"/>
    <property type="match status" value="1"/>
</dbReference>
<keyword evidence="1" id="KW-0732">Signal</keyword>
<evidence type="ECO:0000259" key="2">
    <source>
        <dbReference type="Pfam" id="PF14292"/>
    </source>
</evidence>
<accession>A0A951J0P0</accession>
<protein>
    <submittedName>
        <fullName evidence="3">SusF/SusE family outer membrane protein</fullName>
    </submittedName>
</protein>
<dbReference type="AlphaFoldDB" id="A0A951J0P0"/>
<evidence type="ECO:0000313" key="3">
    <source>
        <dbReference type="EMBL" id="MBW3469366.1"/>
    </source>
</evidence>
<dbReference type="CDD" id="cd12956">
    <property type="entry name" value="CBM_SusE-F_like"/>
    <property type="match status" value="1"/>
</dbReference>
<reference evidence="3 4" key="1">
    <citation type="journal article" date="2020" name="Syst. Appl. Microbiol.">
        <title>Arthrospiribacter ruber gen. nov., sp. nov., a novel bacterium isolated from Arthrospira cultures.</title>
        <authorList>
            <person name="Waleron M."/>
            <person name="Misztak A."/>
            <person name="Waleron M.M."/>
            <person name="Furmaniak M."/>
            <person name="Mrozik A."/>
            <person name="Waleron K."/>
        </authorList>
    </citation>
    <scope>NUCLEOTIDE SEQUENCE [LARGE SCALE GENOMIC DNA]</scope>
    <source>
        <strain evidence="3 4">DPMB0001</strain>
    </source>
</reference>
<dbReference type="InterPro" id="IPR025970">
    <property type="entry name" value="SusE"/>
</dbReference>
<organism evidence="3 4">
    <name type="scientific">Arthrospiribacter ruber</name>
    <dbReference type="NCBI Taxonomy" id="2487934"/>
    <lineage>
        <taxon>Bacteria</taxon>
        <taxon>Pseudomonadati</taxon>
        <taxon>Bacteroidota</taxon>
        <taxon>Cytophagia</taxon>
        <taxon>Cytophagales</taxon>
        <taxon>Cyclobacteriaceae</taxon>
        <taxon>Arthrospiribacter</taxon>
    </lineage>
</organism>
<name>A0A951J0P0_9BACT</name>
<proteinExistence type="predicted"/>
<gene>
    <name evidence="3" type="ORF">EGN73_16330</name>
</gene>
<dbReference type="RefSeq" id="WP_219292372.1">
    <property type="nucleotide sequence ID" value="NZ_RPHB01000008.1"/>
</dbReference>